<dbReference type="eggNOG" id="ENOG502SI54">
    <property type="taxonomic scope" value="Eukaryota"/>
</dbReference>
<feature type="compositionally biased region" description="Low complexity" evidence="1">
    <location>
        <begin position="261"/>
        <end position="280"/>
    </location>
</feature>
<organism evidence="2 3">
    <name type="scientific">Gloeophyllum trabeum (strain ATCC 11539 / FP-39264 / Madison 617)</name>
    <name type="common">Brown rot fungus</name>
    <dbReference type="NCBI Taxonomy" id="670483"/>
    <lineage>
        <taxon>Eukaryota</taxon>
        <taxon>Fungi</taxon>
        <taxon>Dikarya</taxon>
        <taxon>Basidiomycota</taxon>
        <taxon>Agaricomycotina</taxon>
        <taxon>Agaricomycetes</taxon>
        <taxon>Gloeophyllales</taxon>
        <taxon>Gloeophyllaceae</taxon>
        <taxon>Gloeophyllum</taxon>
    </lineage>
</organism>
<feature type="region of interest" description="Disordered" evidence="1">
    <location>
        <begin position="1011"/>
        <end position="1078"/>
    </location>
</feature>
<feature type="compositionally biased region" description="Low complexity" evidence="1">
    <location>
        <begin position="13"/>
        <end position="32"/>
    </location>
</feature>
<proteinExistence type="predicted"/>
<feature type="compositionally biased region" description="Low complexity" evidence="1">
    <location>
        <begin position="554"/>
        <end position="565"/>
    </location>
</feature>
<feature type="region of interest" description="Disordered" evidence="1">
    <location>
        <begin position="492"/>
        <end position="590"/>
    </location>
</feature>
<name>S7RPB6_GLOTA</name>
<feature type="compositionally biased region" description="Polar residues" evidence="1">
    <location>
        <begin position="73"/>
        <end position="85"/>
    </location>
</feature>
<dbReference type="RefSeq" id="XP_007866938.1">
    <property type="nucleotide sequence ID" value="XM_007868747.1"/>
</dbReference>
<dbReference type="KEGG" id="gtr:GLOTRDRAFT_116497"/>
<feature type="compositionally biased region" description="Acidic residues" evidence="1">
    <location>
        <begin position="99"/>
        <end position="112"/>
    </location>
</feature>
<feature type="compositionally biased region" description="Basic and acidic residues" evidence="1">
    <location>
        <begin position="786"/>
        <end position="796"/>
    </location>
</feature>
<feature type="compositionally biased region" description="Basic and acidic residues" evidence="1">
    <location>
        <begin position="334"/>
        <end position="347"/>
    </location>
</feature>
<dbReference type="EMBL" id="KB469303">
    <property type="protein sequence ID" value="EPQ54669.1"/>
    <property type="molecule type" value="Genomic_DNA"/>
</dbReference>
<feature type="compositionally biased region" description="Low complexity" evidence="1">
    <location>
        <begin position="174"/>
        <end position="193"/>
    </location>
</feature>
<sequence length="1078" mass="114724">MTPRPSFKHKRPLSAIFLGSSPSSSFSASIPDLPEPPSPGGSSGSGLPSPPATNSTGSGSTGDNSTNAGSIRLRSSPNTNTNMFNGNKERPRSRNGNSSEDEDGGDNENEEDQTARLSDRRSSSRPSENELALQRVKSLTQRNRMAIDKLSRLSTPSPSNSGRTSTSRSPLPPHSAASSSSSGRVSSHSKSYSTPQSRVAGDRSGSETEREGHSLHSYPSSDDLSVTPPTTLSGGSQSRTSGTRRRRTSAPASPDKESLTSSSSSRPGSGGRNASPGPSRTPRKRVSIASSFTSSSMDYEDEEKDDVASAALAAVSASRRSPTIGNSSRARHPLPREFRDSVRRSLDGRSAAEPMTPHRNRDRGFLEARGSPSPKSAGSTLNLNGLQQSPRPVRAAAGRSVRELSRRHQSRWLSEDLSSTSGLGDIHDGEESDLNAAISPSGLIYGKRQTLRGGSAESALGAGRSLVGEGLKAAGIGARRRDSALDLFRDGRLEGGGSTVSRAKTTGTTRGVTLGNSRTSEGAGPSGSTATRSRIGQELRTTTPSGDARAVVHRMSMTSRPSTSMAGYNGENPPSTAPPSLRTYRSSRTLPDRERNVSEFTLGGRQQQAVLASNDRMYASPVLAPRQTPHTVSALSGQLAQPNSEHTRLMLESLSMFESSLSRLPPMGTTTTSTIPELFRSAQTIVHAADKLNGLLRAGTANALERQIDADVADEDMGGMNAELAEVWRTVGGDFRESMRVSDELVRTLTGFLLGVGKVLRESASSNNGLQHLRTGSLDEEAINRRMTPDIADHPRLPNGRMSVDVRRSWEPSPRESARPSSSRRDELDSRASSSMRRGRDSEESTERDYPVIDRDEELPDPSPTPASRHQHRALAPLTIPPALSTIPSESLLSRRTSATESNRRKISNNSNATVRAGPMPSTLKTPGATTAITPHTVSNSPEKPAFPLPRVDSSGSGGSHKANVTFSRPSTVSVSTLAGVQERARKRTISATSSAADEAHDAVMATIAATAHHKTPVSGSESERDARRRTVGAKGRVSLDSAVSSESPRNSGGNQRPTLPLGKRERRRTITEIFGQR</sequence>
<dbReference type="OrthoDB" id="3358078at2759"/>
<feature type="compositionally biased region" description="Low complexity" evidence="1">
    <location>
        <begin position="52"/>
        <end position="70"/>
    </location>
</feature>
<feature type="compositionally biased region" description="Basic and acidic residues" evidence="1">
    <location>
        <begin position="838"/>
        <end position="854"/>
    </location>
</feature>
<dbReference type="GeneID" id="19300193"/>
<evidence type="ECO:0000313" key="3">
    <source>
        <dbReference type="Proteomes" id="UP000030669"/>
    </source>
</evidence>
<feature type="compositionally biased region" description="Polar residues" evidence="1">
    <location>
        <begin position="923"/>
        <end position="942"/>
    </location>
</feature>
<keyword evidence="3" id="KW-1185">Reference proteome</keyword>
<feature type="compositionally biased region" description="Low complexity" evidence="1">
    <location>
        <begin position="308"/>
        <end position="321"/>
    </location>
</feature>
<gene>
    <name evidence="2" type="ORF">GLOTRDRAFT_116497</name>
</gene>
<feature type="compositionally biased region" description="Basic and acidic residues" evidence="1">
    <location>
        <begin position="113"/>
        <end position="122"/>
    </location>
</feature>
<feature type="compositionally biased region" description="Low complexity" evidence="1">
    <location>
        <begin position="230"/>
        <end position="241"/>
    </location>
</feature>
<dbReference type="HOGENOM" id="CLU_004775_0_0_1"/>
<feature type="compositionally biased region" description="Polar residues" evidence="1">
    <location>
        <begin position="499"/>
        <end position="545"/>
    </location>
</feature>
<feature type="region of interest" description="Disordered" evidence="1">
    <location>
        <begin position="1"/>
        <end position="399"/>
    </location>
</feature>
<dbReference type="OMA" id="SHRINEG"/>
<evidence type="ECO:0000256" key="1">
    <source>
        <dbReference type="SAM" id="MobiDB-lite"/>
    </source>
</evidence>
<evidence type="ECO:0000313" key="2">
    <source>
        <dbReference type="EMBL" id="EPQ54669.1"/>
    </source>
</evidence>
<feature type="compositionally biased region" description="Polar residues" evidence="1">
    <location>
        <begin position="152"/>
        <end position="166"/>
    </location>
</feature>
<feature type="compositionally biased region" description="Basic and acidic residues" evidence="1">
    <location>
        <begin position="804"/>
        <end position="830"/>
    </location>
</feature>
<feature type="compositionally biased region" description="Basic residues" evidence="1">
    <location>
        <begin position="1"/>
        <end position="12"/>
    </location>
</feature>
<feature type="compositionally biased region" description="Polar residues" evidence="1">
    <location>
        <begin position="886"/>
        <end position="901"/>
    </location>
</feature>
<dbReference type="STRING" id="670483.S7RPB6"/>
<feature type="compositionally biased region" description="Polar residues" evidence="1">
    <location>
        <begin position="217"/>
        <end position="229"/>
    </location>
</feature>
<feature type="compositionally biased region" description="Basic and acidic residues" evidence="1">
    <location>
        <begin position="200"/>
        <end position="214"/>
    </location>
</feature>
<accession>S7RPB6</accession>
<dbReference type="Proteomes" id="UP000030669">
    <property type="component" value="Unassembled WGS sequence"/>
</dbReference>
<reference evidence="2 3" key="1">
    <citation type="journal article" date="2012" name="Science">
        <title>The Paleozoic origin of enzymatic lignin decomposition reconstructed from 31 fungal genomes.</title>
        <authorList>
            <person name="Floudas D."/>
            <person name="Binder M."/>
            <person name="Riley R."/>
            <person name="Barry K."/>
            <person name="Blanchette R.A."/>
            <person name="Henrissat B."/>
            <person name="Martinez A.T."/>
            <person name="Otillar R."/>
            <person name="Spatafora J.W."/>
            <person name="Yadav J.S."/>
            <person name="Aerts A."/>
            <person name="Benoit I."/>
            <person name="Boyd A."/>
            <person name="Carlson A."/>
            <person name="Copeland A."/>
            <person name="Coutinho P.M."/>
            <person name="de Vries R.P."/>
            <person name="Ferreira P."/>
            <person name="Findley K."/>
            <person name="Foster B."/>
            <person name="Gaskell J."/>
            <person name="Glotzer D."/>
            <person name="Gorecki P."/>
            <person name="Heitman J."/>
            <person name="Hesse C."/>
            <person name="Hori C."/>
            <person name="Igarashi K."/>
            <person name="Jurgens J.A."/>
            <person name="Kallen N."/>
            <person name="Kersten P."/>
            <person name="Kohler A."/>
            <person name="Kuees U."/>
            <person name="Kumar T.K.A."/>
            <person name="Kuo A."/>
            <person name="LaButti K."/>
            <person name="Larrondo L.F."/>
            <person name="Lindquist E."/>
            <person name="Ling A."/>
            <person name="Lombard V."/>
            <person name="Lucas S."/>
            <person name="Lundell T."/>
            <person name="Martin R."/>
            <person name="McLaughlin D.J."/>
            <person name="Morgenstern I."/>
            <person name="Morin E."/>
            <person name="Murat C."/>
            <person name="Nagy L.G."/>
            <person name="Nolan M."/>
            <person name="Ohm R.A."/>
            <person name="Patyshakuliyeva A."/>
            <person name="Rokas A."/>
            <person name="Ruiz-Duenas F.J."/>
            <person name="Sabat G."/>
            <person name="Salamov A."/>
            <person name="Samejima M."/>
            <person name="Schmutz J."/>
            <person name="Slot J.C."/>
            <person name="St John F."/>
            <person name="Stenlid J."/>
            <person name="Sun H."/>
            <person name="Sun S."/>
            <person name="Syed K."/>
            <person name="Tsang A."/>
            <person name="Wiebenga A."/>
            <person name="Young D."/>
            <person name="Pisabarro A."/>
            <person name="Eastwood D.C."/>
            <person name="Martin F."/>
            <person name="Cullen D."/>
            <person name="Grigoriev I.V."/>
            <person name="Hibbett D.S."/>
        </authorList>
    </citation>
    <scope>NUCLEOTIDE SEQUENCE [LARGE SCALE GENOMIC DNA]</scope>
    <source>
        <strain evidence="2 3">ATCC 11539</strain>
    </source>
</reference>
<protein>
    <submittedName>
        <fullName evidence="2">Uncharacterized protein</fullName>
    </submittedName>
</protein>
<feature type="compositionally biased region" description="Polar residues" evidence="1">
    <location>
        <begin position="373"/>
        <end position="390"/>
    </location>
</feature>
<feature type="compositionally biased region" description="Polar residues" evidence="1">
    <location>
        <begin position="288"/>
        <end position="297"/>
    </location>
</feature>
<feature type="compositionally biased region" description="Polar residues" evidence="1">
    <location>
        <begin position="1042"/>
        <end position="1058"/>
    </location>
</feature>
<dbReference type="AlphaFoldDB" id="S7RPB6"/>
<feature type="region of interest" description="Disordered" evidence="1">
    <location>
        <begin position="786"/>
        <end position="947"/>
    </location>
</feature>